<feature type="compositionally biased region" description="Low complexity" evidence="1">
    <location>
        <begin position="290"/>
        <end position="317"/>
    </location>
</feature>
<sequence length="415" mass="47799">MKTKVASLLVVLVLTATQSMAQKRITVQAQNDDISNNLDLKAVSTAFGESRNLEEFEQKLNDYDSGISNLDLNNDGQVDYLRVIESNEKNVHVVVIQAVLDKDVYQDVASIVVDRDRDNVTTVQVIGDPYIYGDNYIIEPAYVYTPSIFSFFWGPSYFSWRSPYYWGYYPTYYRYRRPFEVNVYLSNVYMHVNHNQRYYYTSYRRNDRYDNIYRSIRRNDYAVRYPDRTFSSRNTNVRNKREFEFSRNGVVRNDYRGFSDGSRSVRSNDNNSSWNSQRSAGQRNYTPSDNNSRSNTYQSRSSNNNNNWQNSGGSRNQYNSGTSTYSAPRNDNNTNVNIQRSNNNYQPRVNSDNNGSRSNNNVVRESSRSNSTPQVVSQPRSAAPQRQAESSSRSSESRSSGSSSGSRSASEGSRR</sequence>
<keyword evidence="2" id="KW-0732">Signal</keyword>
<dbReference type="OrthoDB" id="939585at2"/>
<protein>
    <recommendedName>
        <fullName evidence="5">DUF3300 domain-containing protein</fullName>
    </recommendedName>
</protein>
<feature type="compositionally biased region" description="Polar residues" evidence="1">
    <location>
        <begin position="280"/>
        <end position="289"/>
    </location>
</feature>
<feature type="region of interest" description="Disordered" evidence="1">
    <location>
        <begin position="254"/>
        <end position="415"/>
    </location>
</feature>
<dbReference type="AlphaFoldDB" id="E4T6N1"/>
<feature type="compositionally biased region" description="Low complexity" evidence="1">
    <location>
        <begin position="348"/>
        <end position="371"/>
    </location>
</feature>
<reference key="1">
    <citation type="submission" date="2010-11" db="EMBL/GenBank/DDBJ databases">
        <title>The complete genome of Paludibacter propionicigenes DSM 17365.</title>
        <authorList>
            <consortium name="US DOE Joint Genome Institute (JGI-PGF)"/>
            <person name="Lucas S."/>
            <person name="Copeland A."/>
            <person name="Lapidus A."/>
            <person name="Bruce D."/>
            <person name="Goodwin L."/>
            <person name="Pitluck S."/>
            <person name="Kyrpides N."/>
            <person name="Mavromatis K."/>
            <person name="Ivanova N."/>
            <person name="Munk A.C."/>
            <person name="Brettin T."/>
            <person name="Detter J.C."/>
            <person name="Han C."/>
            <person name="Tapia R."/>
            <person name="Land M."/>
            <person name="Hauser L."/>
            <person name="Markowitz V."/>
            <person name="Cheng J.-F."/>
            <person name="Hugenholtz P."/>
            <person name="Woyke T."/>
            <person name="Wu D."/>
            <person name="Gronow S."/>
            <person name="Wellnitz S."/>
            <person name="Brambilla E."/>
            <person name="Klenk H.-P."/>
            <person name="Eisen J.A."/>
        </authorList>
    </citation>
    <scope>NUCLEOTIDE SEQUENCE</scope>
    <source>
        <strain>WB4</strain>
    </source>
</reference>
<evidence type="ECO:0000256" key="1">
    <source>
        <dbReference type="SAM" id="MobiDB-lite"/>
    </source>
</evidence>
<dbReference type="RefSeq" id="WP_013445744.1">
    <property type="nucleotide sequence ID" value="NC_014734.1"/>
</dbReference>
<feature type="chain" id="PRO_5003189213" description="DUF3300 domain-containing protein" evidence="2">
    <location>
        <begin position="22"/>
        <end position="415"/>
    </location>
</feature>
<feature type="compositionally biased region" description="Low complexity" evidence="1">
    <location>
        <begin position="259"/>
        <end position="279"/>
    </location>
</feature>
<feature type="compositionally biased region" description="Polar residues" evidence="1">
    <location>
        <begin position="318"/>
        <end position="347"/>
    </location>
</feature>
<name>E4T6N1_PALPW</name>
<reference evidence="3 4" key="2">
    <citation type="journal article" date="2011" name="Stand. Genomic Sci.">
        <title>Complete genome sequence of Paludibacter propionicigenes type strain (WB4).</title>
        <authorList>
            <person name="Gronow S."/>
            <person name="Munk C."/>
            <person name="Lapidus A."/>
            <person name="Nolan M."/>
            <person name="Lucas S."/>
            <person name="Hammon N."/>
            <person name="Deshpande S."/>
            <person name="Cheng J.F."/>
            <person name="Tapia R."/>
            <person name="Han C."/>
            <person name="Goodwin L."/>
            <person name="Pitluck S."/>
            <person name="Liolios K."/>
            <person name="Ivanova N."/>
            <person name="Mavromatis K."/>
            <person name="Mikhailova N."/>
            <person name="Pati A."/>
            <person name="Chen A."/>
            <person name="Palaniappan K."/>
            <person name="Land M."/>
            <person name="Hauser L."/>
            <person name="Chang Y.J."/>
            <person name="Jeffries C.D."/>
            <person name="Brambilla E."/>
            <person name="Rohde M."/>
            <person name="Goker M."/>
            <person name="Detter J.C."/>
            <person name="Woyke T."/>
            <person name="Bristow J."/>
            <person name="Eisen J.A."/>
            <person name="Markowitz V."/>
            <person name="Hugenholtz P."/>
            <person name="Kyrpides N.C."/>
            <person name="Klenk H.P."/>
        </authorList>
    </citation>
    <scope>NUCLEOTIDE SEQUENCE [LARGE SCALE GENOMIC DNA]</scope>
    <source>
        <strain evidence="4">DSM 17365 / JCM 13257 / WB4</strain>
    </source>
</reference>
<accession>E4T6N1</accession>
<dbReference type="KEGG" id="ppn:Palpr_2239"/>
<organism evidence="3 4">
    <name type="scientific">Paludibacter propionicigenes (strain DSM 17365 / JCM 13257 / WB4)</name>
    <dbReference type="NCBI Taxonomy" id="694427"/>
    <lineage>
        <taxon>Bacteria</taxon>
        <taxon>Pseudomonadati</taxon>
        <taxon>Bacteroidota</taxon>
        <taxon>Bacteroidia</taxon>
        <taxon>Bacteroidales</taxon>
        <taxon>Paludibacteraceae</taxon>
        <taxon>Paludibacter</taxon>
    </lineage>
</organism>
<evidence type="ECO:0008006" key="5">
    <source>
        <dbReference type="Google" id="ProtNLM"/>
    </source>
</evidence>
<evidence type="ECO:0000313" key="3">
    <source>
        <dbReference type="EMBL" id="ADQ80375.1"/>
    </source>
</evidence>
<evidence type="ECO:0000313" key="4">
    <source>
        <dbReference type="Proteomes" id="UP000008718"/>
    </source>
</evidence>
<gene>
    <name evidence="3" type="ordered locus">Palpr_2239</name>
</gene>
<dbReference type="Proteomes" id="UP000008718">
    <property type="component" value="Chromosome"/>
</dbReference>
<keyword evidence="4" id="KW-1185">Reference proteome</keyword>
<proteinExistence type="predicted"/>
<feature type="compositionally biased region" description="Low complexity" evidence="1">
    <location>
        <begin position="380"/>
        <end position="415"/>
    </location>
</feature>
<feature type="signal peptide" evidence="2">
    <location>
        <begin position="1"/>
        <end position="21"/>
    </location>
</feature>
<evidence type="ECO:0000256" key="2">
    <source>
        <dbReference type="SAM" id="SignalP"/>
    </source>
</evidence>
<dbReference type="EMBL" id="CP002345">
    <property type="protein sequence ID" value="ADQ80375.1"/>
    <property type="molecule type" value="Genomic_DNA"/>
</dbReference>
<dbReference type="eggNOG" id="COG3266">
    <property type="taxonomic scope" value="Bacteria"/>
</dbReference>
<dbReference type="HOGENOM" id="CLU_052152_0_0_10"/>